<protein>
    <recommendedName>
        <fullName evidence="4">DNA-directed RNA polymerase III subunit</fullName>
    </recommendedName>
</protein>
<comment type="subunit">
    <text evidence="4">Component of the RNA polymerase III (Pol III) complex.</text>
</comment>
<name>A0A9P8T450_9ASCO</name>
<dbReference type="Pfam" id="PF11705">
    <property type="entry name" value="RNA_pol_3_Rpc31"/>
    <property type="match status" value="1"/>
</dbReference>
<keyword evidence="7" id="KW-1185">Reference proteome</keyword>
<dbReference type="EMBL" id="JAEUBE010000295">
    <property type="protein sequence ID" value="KAH3665386.1"/>
    <property type="molecule type" value="Genomic_DNA"/>
</dbReference>
<dbReference type="OrthoDB" id="5377312at2759"/>
<evidence type="ECO:0000256" key="3">
    <source>
        <dbReference type="ARBA" id="ARBA00023242"/>
    </source>
</evidence>
<evidence type="ECO:0000256" key="1">
    <source>
        <dbReference type="ARBA" id="ARBA00004123"/>
    </source>
</evidence>
<dbReference type="PANTHER" id="PTHR15367:SF2">
    <property type="entry name" value="DNA-DIRECTED RNA POLYMERASE III SUBUNIT"/>
    <property type="match status" value="1"/>
</dbReference>
<dbReference type="GO" id="GO:0005666">
    <property type="term" value="C:RNA polymerase III complex"/>
    <property type="evidence" value="ECO:0007669"/>
    <property type="project" value="UniProtKB-UniRule"/>
</dbReference>
<comment type="similarity">
    <text evidence="2 4">Belongs to the eukaryotic RPC7 RNA polymerase subunit family.</text>
</comment>
<feature type="compositionally biased region" description="Acidic residues" evidence="5">
    <location>
        <begin position="172"/>
        <end position="200"/>
    </location>
</feature>
<dbReference type="RefSeq" id="XP_046060590.1">
    <property type="nucleotide sequence ID" value="XM_046204558.1"/>
</dbReference>
<gene>
    <name evidence="6" type="ORF">OGAPHI_003570</name>
</gene>
<reference evidence="6" key="2">
    <citation type="submission" date="2021-01" db="EMBL/GenBank/DDBJ databases">
        <authorList>
            <person name="Schikora-Tamarit M.A."/>
        </authorList>
    </citation>
    <scope>NUCLEOTIDE SEQUENCE</scope>
    <source>
        <strain evidence="6">CBS6075</strain>
    </source>
</reference>
<dbReference type="GO" id="GO:0006383">
    <property type="term" value="P:transcription by RNA polymerase III"/>
    <property type="evidence" value="ECO:0007669"/>
    <property type="project" value="UniProtKB-UniRule"/>
</dbReference>
<evidence type="ECO:0000313" key="7">
    <source>
        <dbReference type="Proteomes" id="UP000769157"/>
    </source>
</evidence>
<feature type="region of interest" description="Disordered" evidence="5">
    <location>
        <begin position="167"/>
        <end position="224"/>
    </location>
</feature>
<accession>A0A9P8T450</accession>
<evidence type="ECO:0000256" key="5">
    <source>
        <dbReference type="SAM" id="MobiDB-lite"/>
    </source>
</evidence>
<keyword evidence="3 4" id="KW-0539">Nucleus</keyword>
<feature type="compositionally biased region" description="Acidic residues" evidence="5">
    <location>
        <begin position="208"/>
        <end position="224"/>
    </location>
</feature>
<reference evidence="6" key="1">
    <citation type="journal article" date="2021" name="Open Biol.">
        <title>Shared evolutionary footprints suggest mitochondrial oxidative damage underlies multiple complex I losses in fungi.</title>
        <authorList>
            <person name="Schikora-Tamarit M.A."/>
            <person name="Marcet-Houben M."/>
            <person name="Nosek J."/>
            <person name="Gabaldon T."/>
        </authorList>
    </citation>
    <scope>NUCLEOTIDE SEQUENCE</scope>
    <source>
        <strain evidence="6">CBS6075</strain>
    </source>
</reference>
<organism evidence="6 7">
    <name type="scientific">Ogataea philodendri</name>
    <dbReference type="NCBI Taxonomy" id="1378263"/>
    <lineage>
        <taxon>Eukaryota</taxon>
        <taxon>Fungi</taxon>
        <taxon>Dikarya</taxon>
        <taxon>Ascomycota</taxon>
        <taxon>Saccharomycotina</taxon>
        <taxon>Pichiomycetes</taxon>
        <taxon>Pichiales</taxon>
        <taxon>Pichiaceae</taxon>
        <taxon>Ogataea</taxon>
    </lineage>
</organism>
<dbReference type="AlphaFoldDB" id="A0A9P8T450"/>
<comment type="function">
    <text evidence="4">DNA-dependent RNA polymerase catalyzes the transcription of DNA into RNA using the four ribonucleoside triphosphates as substrates. Specific peripheric component of RNA polymerase III which synthesizes small RNAs, such as 5S rRNA and tRNAs.</text>
</comment>
<sequence>MAFSDSRSSNGLPTGLSYADVSIGLRHLENSNLLPVYGKPSSKEMEETSRFSQFCEIINTSYFCSNDLSLAGNIRDSQNSKHRKASLVGSHIERYSDRYKRRNNKNERSYKFHSSSFLPEELKTVTVGRRYNQDSAKEFALISNPRSLQSSALAFSAEEKQKRIAEKINNVDEIDEDIVEGEEEEEEEDDEFEEEDDDDYNAEKYFDDGEVDYLDDDGDDEIAF</sequence>
<evidence type="ECO:0000256" key="2">
    <source>
        <dbReference type="ARBA" id="ARBA00008352"/>
    </source>
</evidence>
<dbReference type="GeneID" id="70235535"/>
<dbReference type="InterPro" id="IPR024661">
    <property type="entry name" value="RNA_pol_III_Rpc31"/>
</dbReference>
<proteinExistence type="inferred from homology"/>
<dbReference type="PANTHER" id="PTHR15367">
    <property type="entry name" value="DNA-DIRECTED RNA POLYMERASE III"/>
    <property type="match status" value="1"/>
</dbReference>
<evidence type="ECO:0000313" key="6">
    <source>
        <dbReference type="EMBL" id="KAH3665386.1"/>
    </source>
</evidence>
<comment type="caution">
    <text evidence="6">The sequence shown here is derived from an EMBL/GenBank/DDBJ whole genome shotgun (WGS) entry which is preliminary data.</text>
</comment>
<comment type="subcellular location">
    <subcellularLocation>
        <location evidence="1 4">Nucleus</location>
    </subcellularLocation>
</comment>
<dbReference type="Proteomes" id="UP000769157">
    <property type="component" value="Unassembled WGS sequence"/>
</dbReference>
<dbReference type="PIRSF" id="PIRSF000777">
    <property type="entry name" value="RNA_polIII_C31"/>
    <property type="match status" value="1"/>
</dbReference>
<evidence type="ECO:0000256" key="4">
    <source>
        <dbReference type="PIRNR" id="PIRNR000777"/>
    </source>
</evidence>